<proteinExistence type="predicted"/>
<dbReference type="Proteomes" id="UP001189429">
    <property type="component" value="Unassembled WGS sequence"/>
</dbReference>
<feature type="non-terminal residue" evidence="2">
    <location>
        <position position="1"/>
    </location>
</feature>
<comment type="caution">
    <text evidence="2">The sequence shown here is derived from an EMBL/GenBank/DDBJ whole genome shotgun (WGS) entry which is preliminary data.</text>
</comment>
<feature type="compositionally biased region" description="Low complexity" evidence="1">
    <location>
        <begin position="86"/>
        <end position="96"/>
    </location>
</feature>
<keyword evidence="3" id="KW-1185">Reference proteome</keyword>
<protein>
    <submittedName>
        <fullName evidence="2">Uncharacterized protein</fullName>
    </submittedName>
</protein>
<feature type="region of interest" description="Disordered" evidence="1">
    <location>
        <begin position="74"/>
        <end position="107"/>
    </location>
</feature>
<sequence>APAVPAGPPLPGGAAPPLGLGGGAGPRRRWDVVLIADGVCTEEVAPVLARCIDALLAEHGEVVCVMPELRVGQEPSLSPRWRGAASPPRKSTSPQRSPRRPPRWAPGCAERCRIDRGAGAGHVLNEGPSRMRRGLVRWRRRSGPGPDAAGQLEAEMEEALARAEARVALPPGYLPEE</sequence>
<accession>A0ABN9V519</accession>
<evidence type="ECO:0000313" key="2">
    <source>
        <dbReference type="EMBL" id="CAK0867946.1"/>
    </source>
</evidence>
<gene>
    <name evidence="2" type="ORF">PCOR1329_LOCUS54756</name>
</gene>
<evidence type="ECO:0000256" key="1">
    <source>
        <dbReference type="SAM" id="MobiDB-lite"/>
    </source>
</evidence>
<name>A0ABN9V519_9DINO</name>
<reference evidence="2" key="1">
    <citation type="submission" date="2023-10" db="EMBL/GenBank/DDBJ databases">
        <authorList>
            <person name="Chen Y."/>
            <person name="Shah S."/>
            <person name="Dougan E. K."/>
            <person name="Thang M."/>
            <person name="Chan C."/>
        </authorList>
    </citation>
    <scope>NUCLEOTIDE SEQUENCE [LARGE SCALE GENOMIC DNA]</scope>
</reference>
<organism evidence="2 3">
    <name type="scientific">Prorocentrum cordatum</name>
    <dbReference type="NCBI Taxonomy" id="2364126"/>
    <lineage>
        <taxon>Eukaryota</taxon>
        <taxon>Sar</taxon>
        <taxon>Alveolata</taxon>
        <taxon>Dinophyceae</taxon>
        <taxon>Prorocentrales</taxon>
        <taxon>Prorocentraceae</taxon>
        <taxon>Prorocentrum</taxon>
    </lineage>
</organism>
<feature type="region of interest" description="Disordered" evidence="1">
    <location>
        <begin position="1"/>
        <end position="22"/>
    </location>
</feature>
<feature type="compositionally biased region" description="Pro residues" evidence="1">
    <location>
        <begin position="1"/>
        <end position="11"/>
    </location>
</feature>
<evidence type="ECO:0000313" key="3">
    <source>
        <dbReference type="Proteomes" id="UP001189429"/>
    </source>
</evidence>
<dbReference type="EMBL" id="CAUYUJ010016696">
    <property type="protein sequence ID" value="CAK0867946.1"/>
    <property type="molecule type" value="Genomic_DNA"/>
</dbReference>